<feature type="compositionally biased region" description="Polar residues" evidence="1">
    <location>
        <begin position="83"/>
        <end position="92"/>
    </location>
</feature>
<gene>
    <name evidence="2" type="ORF">SAMN05443377_1512</name>
</gene>
<protein>
    <submittedName>
        <fullName evidence="2">Uncharacterized protein</fullName>
    </submittedName>
</protein>
<evidence type="ECO:0000313" key="2">
    <source>
        <dbReference type="EMBL" id="SES05962.1"/>
    </source>
</evidence>
<sequence>MASHRDAVRLQVTRCRRRRGRGAGIYGFMPVARRLRRRRSCEPPTTSRRAVLGAHLESAGATQIHDHYRGQRGSRLIVCTAKTSKTPSTPISWDSPATPGARDTPVRRYSVRTLSAHRALPHSRPDTARSPTSTPRDEPHQVRHTTCERSAELAEIAARRTGGDQTKLLQAHYARAPVPRSTNRPTRTSRPMSSAGSPQGEDIGTRKAWAGT</sequence>
<proteinExistence type="predicted"/>
<evidence type="ECO:0000313" key="3">
    <source>
        <dbReference type="Proteomes" id="UP000198815"/>
    </source>
</evidence>
<feature type="compositionally biased region" description="Low complexity" evidence="1">
    <location>
        <begin position="177"/>
        <end position="194"/>
    </location>
</feature>
<organism evidence="2 3">
    <name type="scientific">Propionibacterium cyclohexanicum</name>
    <dbReference type="NCBI Taxonomy" id="64702"/>
    <lineage>
        <taxon>Bacteria</taxon>
        <taxon>Bacillati</taxon>
        <taxon>Actinomycetota</taxon>
        <taxon>Actinomycetes</taxon>
        <taxon>Propionibacteriales</taxon>
        <taxon>Propionibacteriaceae</taxon>
        <taxon>Propionibacterium</taxon>
    </lineage>
</organism>
<feature type="region of interest" description="Disordered" evidence="1">
    <location>
        <begin position="83"/>
        <end position="145"/>
    </location>
</feature>
<feature type="region of interest" description="Disordered" evidence="1">
    <location>
        <begin position="172"/>
        <end position="212"/>
    </location>
</feature>
<dbReference type="EMBL" id="FOGZ01000051">
    <property type="protein sequence ID" value="SES05962.1"/>
    <property type="molecule type" value="Genomic_DNA"/>
</dbReference>
<reference evidence="2 3" key="1">
    <citation type="submission" date="2016-10" db="EMBL/GenBank/DDBJ databases">
        <authorList>
            <person name="de Groot N.N."/>
        </authorList>
    </citation>
    <scope>NUCLEOTIDE SEQUENCE [LARGE SCALE GENOMIC DNA]</scope>
    <source>
        <strain evidence="2 3">DSM 16859</strain>
    </source>
</reference>
<keyword evidence="3" id="KW-1185">Reference proteome</keyword>
<feature type="compositionally biased region" description="Basic and acidic residues" evidence="1">
    <location>
        <begin position="135"/>
        <end position="145"/>
    </location>
</feature>
<dbReference type="Proteomes" id="UP000198815">
    <property type="component" value="Unassembled WGS sequence"/>
</dbReference>
<accession>A0A1H9U9E8</accession>
<evidence type="ECO:0000256" key="1">
    <source>
        <dbReference type="SAM" id="MobiDB-lite"/>
    </source>
</evidence>
<dbReference type="AlphaFoldDB" id="A0A1H9U9E8"/>
<name>A0A1H9U9E8_9ACTN</name>